<dbReference type="AlphaFoldDB" id="A0A1K2IF10"/>
<dbReference type="EMBL" id="FPKV01000001">
    <property type="protein sequence ID" value="SFZ90854.1"/>
    <property type="molecule type" value="Genomic_DNA"/>
</dbReference>
<evidence type="ECO:0000313" key="2">
    <source>
        <dbReference type="Proteomes" id="UP000182544"/>
    </source>
</evidence>
<dbReference type="Proteomes" id="UP000182544">
    <property type="component" value="Unassembled WGS sequence"/>
</dbReference>
<organism evidence="1 2">
    <name type="scientific">Flaviramulus basaltis</name>
    <dbReference type="NCBI Taxonomy" id="369401"/>
    <lineage>
        <taxon>Bacteria</taxon>
        <taxon>Pseudomonadati</taxon>
        <taxon>Bacteroidota</taxon>
        <taxon>Flavobacteriia</taxon>
        <taxon>Flavobacteriales</taxon>
        <taxon>Flavobacteriaceae</taxon>
        <taxon>Flaviramulus</taxon>
    </lineage>
</organism>
<reference evidence="1 2" key="1">
    <citation type="submission" date="2016-10" db="EMBL/GenBank/DDBJ databases">
        <authorList>
            <person name="de Groot N.N."/>
        </authorList>
    </citation>
    <scope>NUCLEOTIDE SEQUENCE [LARGE SCALE GENOMIC DNA]</scope>
    <source>
        <strain evidence="1 2">DSM 18180</strain>
    </source>
</reference>
<dbReference type="OrthoDB" id="9809364at2"/>
<sequence>MPDAIGGYDIYVSEINADGSLGTPKNLGSTVNTNLDDKYPSLSIDDKYLYFSSKGHDNIGGFDLFASRISNNGYSIPRNLGNTINTEYDEVAYFLAARNKGYVSSNRQNGKGSYDIYTAINEEVTQKIEGEILDLETKIKLPNTVVILKDIDGIEIDRTITREDAIYSFKVDPFENYTISTYKDGFKDTLVGFLAYRGIETTIIKI</sequence>
<accession>A0A1K2IF10</accession>
<proteinExistence type="predicted"/>
<dbReference type="SUPFAM" id="SSF49464">
    <property type="entry name" value="Carboxypeptidase regulatory domain-like"/>
    <property type="match status" value="1"/>
</dbReference>
<dbReference type="STRING" id="369401.SAMN05428642_1011178"/>
<dbReference type="SUPFAM" id="SSF82171">
    <property type="entry name" value="DPP6 N-terminal domain-like"/>
    <property type="match status" value="1"/>
</dbReference>
<dbReference type="RefSeq" id="WP_072400779.1">
    <property type="nucleotide sequence ID" value="NZ_FPKV01000001.1"/>
</dbReference>
<name>A0A1K2IF10_9FLAO</name>
<keyword evidence="2" id="KW-1185">Reference proteome</keyword>
<evidence type="ECO:0000313" key="1">
    <source>
        <dbReference type="EMBL" id="SFZ90854.1"/>
    </source>
</evidence>
<dbReference type="InterPro" id="IPR011659">
    <property type="entry name" value="WD40"/>
</dbReference>
<dbReference type="InterPro" id="IPR008969">
    <property type="entry name" value="CarboxyPept-like_regulatory"/>
</dbReference>
<dbReference type="Pfam" id="PF07676">
    <property type="entry name" value="PD40"/>
    <property type="match status" value="1"/>
</dbReference>
<gene>
    <name evidence="1" type="ORF">SAMN05428642_1011178</name>
</gene>
<protein>
    <submittedName>
        <fullName evidence="1">WD40-like Beta Propeller Repeat</fullName>
    </submittedName>
</protein>